<dbReference type="InterPro" id="IPR050300">
    <property type="entry name" value="GDXG_lipolytic_enzyme"/>
</dbReference>
<dbReference type="Pfam" id="PF01738">
    <property type="entry name" value="DLH"/>
    <property type="match status" value="1"/>
</dbReference>
<evidence type="ECO:0000313" key="5">
    <source>
        <dbReference type="EMBL" id="TLU99547.1"/>
    </source>
</evidence>
<dbReference type="SUPFAM" id="SSF53474">
    <property type="entry name" value="alpha/beta-Hydrolases"/>
    <property type="match status" value="1"/>
</dbReference>
<proteinExistence type="inferred from homology"/>
<reference evidence="5 6" key="1">
    <citation type="submission" date="2019-05" db="EMBL/GenBank/DDBJ databases">
        <authorList>
            <person name="Qu J.-H."/>
        </authorList>
    </citation>
    <scope>NUCLEOTIDE SEQUENCE [LARGE SCALE GENOMIC DNA]</scope>
    <source>
        <strain evidence="5 6">T17</strain>
    </source>
</reference>
<feature type="domain" description="BD-FAE-like" evidence="4">
    <location>
        <begin position="48"/>
        <end position="148"/>
    </location>
</feature>
<evidence type="ECO:0000259" key="3">
    <source>
        <dbReference type="Pfam" id="PF01738"/>
    </source>
</evidence>
<sequence length="275" mass="30010">MLVLLLVATAIRVQAQTKQDTIPAVLVYKKIDTLSLKIHVFKPAGFDAAKKYPAIIFFFGGGWINGNIRQFQKQALYLASRGMVTILTDYRVKSRHQTTPFEAVADGKSAVRYVRAHAGELNIDSNRIAAAGGSAGGHVAAATDLTKLDEPSEDAKISSRPNALILFNPVFNNGPGEYGHDRIGDRYSDISPYHNITKGAAPTLVMLGTSDKLVSVKTAEAYKTKMTESGNRCDLILYPNEPHGFFNRGESFTKTLRETDVFLKSLGYVAGEPTL</sequence>
<dbReference type="EMBL" id="VCEJ01000005">
    <property type="protein sequence ID" value="TLU99547.1"/>
    <property type="molecule type" value="Genomic_DNA"/>
</dbReference>
<keyword evidence="2 5" id="KW-0378">Hydrolase</keyword>
<keyword evidence="6" id="KW-1185">Reference proteome</keyword>
<name>A0A5R9KTQ3_9BACT</name>
<dbReference type="OrthoDB" id="9777975at2"/>
<evidence type="ECO:0000256" key="1">
    <source>
        <dbReference type="ARBA" id="ARBA00010515"/>
    </source>
</evidence>
<organism evidence="5 6">
    <name type="scientific">Dyadobacter luticola</name>
    <dbReference type="NCBI Taxonomy" id="1979387"/>
    <lineage>
        <taxon>Bacteria</taxon>
        <taxon>Pseudomonadati</taxon>
        <taxon>Bacteroidota</taxon>
        <taxon>Cytophagia</taxon>
        <taxon>Cytophagales</taxon>
        <taxon>Spirosomataceae</taxon>
        <taxon>Dyadobacter</taxon>
    </lineage>
</organism>
<feature type="domain" description="Dienelactone hydrolase" evidence="3">
    <location>
        <begin position="189"/>
        <end position="251"/>
    </location>
</feature>
<accession>A0A5R9KTQ3</accession>
<dbReference type="AlphaFoldDB" id="A0A5R9KTQ3"/>
<gene>
    <name evidence="5" type="ORF">FEN17_23625</name>
</gene>
<dbReference type="Gene3D" id="3.40.50.1820">
    <property type="entry name" value="alpha/beta hydrolase"/>
    <property type="match status" value="1"/>
</dbReference>
<dbReference type="InterPro" id="IPR049492">
    <property type="entry name" value="BD-FAE-like_dom"/>
</dbReference>
<evidence type="ECO:0000259" key="4">
    <source>
        <dbReference type="Pfam" id="PF20434"/>
    </source>
</evidence>
<dbReference type="InterPro" id="IPR002925">
    <property type="entry name" value="Dienelactn_hydro"/>
</dbReference>
<dbReference type="PANTHER" id="PTHR48081">
    <property type="entry name" value="AB HYDROLASE SUPERFAMILY PROTEIN C4A8.06C"/>
    <property type="match status" value="1"/>
</dbReference>
<evidence type="ECO:0000313" key="6">
    <source>
        <dbReference type="Proteomes" id="UP000306402"/>
    </source>
</evidence>
<dbReference type="InterPro" id="IPR029058">
    <property type="entry name" value="AB_hydrolase_fold"/>
</dbReference>
<dbReference type="PANTHER" id="PTHR48081:SF30">
    <property type="entry name" value="ACETYL-HYDROLASE LIPR-RELATED"/>
    <property type="match status" value="1"/>
</dbReference>
<evidence type="ECO:0000256" key="2">
    <source>
        <dbReference type="ARBA" id="ARBA00022801"/>
    </source>
</evidence>
<comment type="similarity">
    <text evidence="1">Belongs to the 'GDXG' lipolytic enzyme family.</text>
</comment>
<protein>
    <submittedName>
        <fullName evidence="5">Alpha/beta hydrolase</fullName>
    </submittedName>
</protein>
<dbReference type="Pfam" id="PF20434">
    <property type="entry name" value="BD-FAE"/>
    <property type="match status" value="1"/>
</dbReference>
<dbReference type="Proteomes" id="UP000306402">
    <property type="component" value="Unassembled WGS sequence"/>
</dbReference>
<dbReference type="RefSeq" id="WP_138367836.1">
    <property type="nucleotide sequence ID" value="NZ_VCEJ01000005.1"/>
</dbReference>
<comment type="caution">
    <text evidence="5">The sequence shown here is derived from an EMBL/GenBank/DDBJ whole genome shotgun (WGS) entry which is preliminary data.</text>
</comment>
<dbReference type="GO" id="GO:0004806">
    <property type="term" value="F:triacylglycerol lipase activity"/>
    <property type="evidence" value="ECO:0007669"/>
    <property type="project" value="TreeGrafter"/>
</dbReference>